<keyword evidence="2" id="KW-1185">Reference proteome</keyword>
<proteinExistence type="predicted"/>
<dbReference type="InterPro" id="IPR043504">
    <property type="entry name" value="Peptidase_S1_PA_chymotrypsin"/>
</dbReference>
<comment type="caution">
    <text evidence="1">The sequence shown here is derived from an EMBL/GenBank/DDBJ whole genome shotgun (WGS) entry which is preliminary data.</text>
</comment>
<protein>
    <submittedName>
        <fullName evidence="1">Uncharacterized protein</fullName>
    </submittedName>
</protein>
<accession>A0ABR9LRI8</accession>
<dbReference type="RefSeq" id="WP_192783936.1">
    <property type="nucleotide sequence ID" value="NZ_JADBEK010000001.1"/>
</dbReference>
<gene>
    <name evidence="1" type="ORF">H4W80_000959</name>
</gene>
<sequence length="85" mass="9056">MRSWFTGYGAQGSSWFTGYGAQGSSWLLNYDAAGARGYLNGRTLSVTDTDANLRYDTGLSPYLDDELLAVYSAADAVWTGAVSPG</sequence>
<name>A0ABR9LRI8_9ACTN</name>
<organism evidence="1 2">
    <name type="scientific">Nonomuraea angiospora</name>
    <dbReference type="NCBI Taxonomy" id="46172"/>
    <lineage>
        <taxon>Bacteria</taxon>
        <taxon>Bacillati</taxon>
        <taxon>Actinomycetota</taxon>
        <taxon>Actinomycetes</taxon>
        <taxon>Streptosporangiales</taxon>
        <taxon>Streptosporangiaceae</taxon>
        <taxon>Nonomuraea</taxon>
    </lineage>
</organism>
<evidence type="ECO:0000313" key="2">
    <source>
        <dbReference type="Proteomes" id="UP000633509"/>
    </source>
</evidence>
<reference evidence="1 2" key="1">
    <citation type="submission" date="2020-10" db="EMBL/GenBank/DDBJ databases">
        <title>Sequencing the genomes of 1000 actinobacteria strains.</title>
        <authorList>
            <person name="Klenk H.-P."/>
        </authorList>
    </citation>
    <scope>NUCLEOTIDE SEQUENCE [LARGE SCALE GENOMIC DNA]</scope>
    <source>
        <strain evidence="1 2">DSM 43173</strain>
    </source>
</reference>
<evidence type="ECO:0000313" key="1">
    <source>
        <dbReference type="EMBL" id="MBE1582701.1"/>
    </source>
</evidence>
<dbReference type="EMBL" id="JADBEK010000001">
    <property type="protein sequence ID" value="MBE1582701.1"/>
    <property type="molecule type" value="Genomic_DNA"/>
</dbReference>
<dbReference type="Gene3D" id="2.40.10.10">
    <property type="entry name" value="Trypsin-like serine proteases"/>
    <property type="match status" value="1"/>
</dbReference>
<dbReference type="Proteomes" id="UP000633509">
    <property type="component" value="Unassembled WGS sequence"/>
</dbReference>